<keyword evidence="2" id="KW-0720">Serine protease</keyword>
<dbReference type="InterPro" id="IPR018114">
    <property type="entry name" value="TRYPSIN_HIS"/>
</dbReference>
<feature type="chain" id="PRO_5012661249" evidence="3">
    <location>
        <begin position="24"/>
        <end position="495"/>
    </location>
</feature>
<dbReference type="PROSITE" id="PS00134">
    <property type="entry name" value="TRYPSIN_HIS"/>
    <property type="match status" value="1"/>
</dbReference>
<dbReference type="GO" id="GO:0006508">
    <property type="term" value="P:proteolysis"/>
    <property type="evidence" value="ECO:0007669"/>
    <property type="project" value="UniProtKB-KW"/>
</dbReference>
<dbReference type="Gene3D" id="2.40.10.10">
    <property type="entry name" value="Trypsin-like serine proteases"/>
    <property type="match status" value="1"/>
</dbReference>
<dbReference type="SUPFAM" id="SSF50494">
    <property type="entry name" value="Trypsin-like serine proteases"/>
    <property type="match status" value="1"/>
</dbReference>
<dbReference type="InterPro" id="IPR043504">
    <property type="entry name" value="Peptidase_S1_PA_chymotrypsin"/>
</dbReference>
<sequence>MITLSMRFILVVIIASIVTVSSTEEPSLKGNSEYPSPEIIEKQHATASSNIDVNNSKKIRIVGGNEAIPNEYPFMVLIKTTVYATEDSSGEVNTKKKDSFICGGSLISSRWIVTAAHCLSKNKRGGRSLGIFGENFESDKNEVVRNGGDTESTQSYNNQSPPLSKEFKYLSEFGVKKRIEPEQELKDINGSSSINPDDVVIYYGSNIRSKMQTIKPRRIVVHPYANLFTFSNDIALIELERDLKFSTQVAPIKISTATIYKSQPVTAIGYGVSNQSSNSPASSLMQASLTTGKDGPVDLTLIEESAANRSLNSTEENEISTSSSGCKEIRRGFVDNNDDVICCPIKSGRDTCFGDSGGPLISKIDSYDTIIKNSIYSKSGKYNTSKTLTDINEYVLLGLTSYGDTKNNTQYSCGGINGFGFYTRPAFFLDFITNTTGLSIDDITSKNKLSPIEVIPLSTNRSSSANSIKRKFKHLINVYLYIPTFLAFYHITFNI</sequence>
<keyword evidence="2" id="KW-0378">Hydrolase</keyword>
<dbReference type="EMBL" id="LSSN01006028">
    <property type="protein sequence ID" value="OMJ07553.1"/>
    <property type="molecule type" value="Genomic_DNA"/>
</dbReference>
<dbReference type="InterPro" id="IPR001254">
    <property type="entry name" value="Trypsin_dom"/>
</dbReference>
<proteinExistence type="predicted"/>
<evidence type="ECO:0000256" key="2">
    <source>
        <dbReference type="RuleBase" id="RU363034"/>
    </source>
</evidence>
<comment type="caution">
    <text evidence="5">The sequence shown here is derived from an EMBL/GenBank/DDBJ whole genome shotgun (WGS) entry which is preliminary data.</text>
</comment>
<keyword evidence="2" id="KW-0645">Protease</keyword>
<dbReference type="GO" id="GO:0004252">
    <property type="term" value="F:serine-type endopeptidase activity"/>
    <property type="evidence" value="ECO:0007669"/>
    <property type="project" value="InterPro"/>
</dbReference>
<keyword evidence="6" id="KW-1185">Reference proteome</keyword>
<protein>
    <submittedName>
        <fullName evidence="5">Tryptase-2</fullName>
    </submittedName>
</protein>
<reference evidence="5 6" key="1">
    <citation type="submission" date="2017-01" db="EMBL/GenBank/DDBJ databases">
        <authorList>
            <person name="Mah S.A."/>
            <person name="Swanson W.J."/>
            <person name="Moy G.W."/>
            <person name="Vacquier V.D."/>
        </authorList>
    </citation>
    <scope>NUCLEOTIDE SEQUENCE [LARGE SCALE GENOMIC DNA]</scope>
    <source>
        <strain evidence="5 6">GSMNP</strain>
    </source>
</reference>
<dbReference type="Pfam" id="PF00089">
    <property type="entry name" value="Trypsin"/>
    <property type="match status" value="2"/>
</dbReference>
<dbReference type="PRINTS" id="PR00722">
    <property type="entry name" value="CHYMOTRYPSIN"/>
</dbReference>
<evidence type="ECO:0000256" key="3">
    <source>
        <dbReference type="SAM" id="SignalP"/>
    </source>
</evidence>
<evidence type="ECO:0000256" key="1">
    <source>
        <dbReference type="ARBA" id="ARBA00023157"/>
    </source>
</evidence>
<dbReference type="CDD" id="cd00190">
    <property type="entry name" value="Tryp_SPc"/>
    <property type="match status" value="1"/>
</dbReference>
<dbReference type="AlphaFoldDB" id="A0A1R1WYU2"/>
<evidence type="ECO:0000313" key="6">
    <source>
        <dbReference type="Proteomes" id="UP000187283"/>
    </source>
</evidence>
<evidence type="ECO:0000313" key="5">
    <source>
        <dbReference type="EMBL" id="OMJ07553.1"/>
    </source>
</evidence>
<dbReference type="InterPro" id="IPR051487">
    <property type="entry name" value="Ser/Thr_Proteases_Immune/Dev"/>
</dbReference>
<evidence type="ECO:0000259" key="4">
    <source>
        <dbReference type="PROSITE" id="PS50240"/>
    </source>
</evidence>
<feature type="domain" description="Peptidase S1" evidence="4">
    <location>
        <begin position="61"/>
        <end position="437"/>
    </location>
</feature>
<dbReference type="PROSITE" id="PS50240">
    <property type="entry name" value="TRYPSIN_DOM"/>
    <property type="match status" value="1"/>
</dbReference>
<feature type="signal peptide" evidence="3">
    <location>
        <begin position="1"/>
        <end position="23"/>
    </location>
</feature>
<dbReference type="STRING" id="133412.A0A1R1WYU2"/>
<keyword evidence="1" id="KW-1015">Disulfide bond</keyword>
<gene>
    <name evidence="5" type="ORF">AYI70_g12100</name>
</gene>
<accession>A0A1R1WYU2</accession>
<dbReference type="InterPro" id="IPR001314">
    <property type="entry name" value="Peptidase_S1A"/>
</dbReference>
<dbReference type="InterPro" id="IPR033116">
    <property type="entry name" value="TRYPSIN_SER"/>
</dbReference>
<dbReference type="SMART" id="SM00020">
    <property type="entry name" value="Tryp_SPc"/>
    <property type="match status" value="1"/>
</dbReference>
<dbReference type="InterPro" id="IPR009003">
    <property type="entry name" value="Peptidase_S1_PA"/>
</dbReference>
<dbReference type="PROSITE" id="PS00135">
    <property type="entry name" value="TRYPSIN_SER"/>
    <property type="match status" value="1"/>
</dbReference>
<name>A0A1R1WYU2_9FUNG</name>
<keyword evidence="3" id="KW-0732">Signal</keyword>
<organism evidence="5 6">
    <name type="scientific">Smittium culicis</name>
    <dbReference type="NCBI Taxonomy" id="133412"/>
    <lineage>
        <taxon>Eukaryota</taxon>
        <taxon>Fungi</taxon>
        <taxon>Fungi incertae sedis</taxon>
        <taxon>Zoopagomycota</taxon>
        <taxon>Kickxellomycotina</taxon>
        <taxon>Harpellomycetes</taxon>
        <taxon>Harpellales</taxon>
        <taxon>Legeriomycetaceae</taxon>
        <taxon>Smittium</taxon>
    </lineage>
</organism>
<dbReference type="PANTHER" id="PTHR24256">
    <property type="entry name" value="TRYPTASE-RELATED"/>
    <property type="match status" value="1"/>
</dbReference>
<dbReference type="OrthoDB" id="6380398at2759"/>
<dbReference type="Proteomes" id="UP000187283">
    <property type="component" value="Unassembled WGS sequence"/>
</dbReference>